<proteinExistence type="predicted"/>
<dbReference type="Pfam" id="PF00668">
    <property type="entry name" value="Condensation"/>
    <property type="match status" value="1"/>
</dbReference>
<dbReference type="Gene3D" id="3.30.559.10">
    <property type="entry name" value="Chloramphenicol acetyltransferase-like domain"/>
    <property type="match status" value="1"/>
</dbReference>
<dbReference type="GO" id="GO:0005829">
    <property type="term" value="C:cytosol"/>
    <property type="evidence" value="ECO:0007669"/>
    <property type="project" value="TreeGrafter"/>
</dbReference>
<keyword evidence="3" id="KW-1185">Reference proteome</keyword>
<dbReference type="InterPro" id="IPR023213">
    <property type="entry name" value="CAT-like_dom_sf"/>
</dbReference>
<dbReference type="GO" id="GO:0043041">
    <property type="term" value="P:amino acid activation for nonribosomal peptide biosynthetic process"/>
    <property type="evidence" value="ECO:0007669"/>
    <property type="project" value="TreeGrafter"/>
</dbReference>
<dbReference type="Gene3D" id="3.30.559.30">
    <property type="entry name" value="Nonribosomal peptide synthetase, condensation domain"/>
    <property type="match status" value="1"/>
</dbReference>
<dbReference type="CDD" id="cd19531">
    <property type="entry name" value="LCL_NRPS-like"/>
    <property type="match status" value="1"/>
</dbReference>
<dbReference type="GO" id="GO:0009239">
    <property type="term" value="P:enterobactin biosynthetic process"/>
    <property type="evidence" value="ECO:0007669"/>
    <property type="project" value="TreeGrafter"/>
</dbReference>
<dbReference type="STRING" id="405436.SAMN05444365_102248"/>
<dbReference type="GO" id="GO:0031177">
    <property type="term" value="F:phosphopantetheine binding"/>
    <property type="evidence" value="ECO:0007669"/>
    <property type="project" value="TreeGrafter"/>
</dbReference>
<dbReference type="OrthoDB" id="2472181at2"/>
<name>A0A1H3JTX0_9ACTN</name>
<evidence type="ECO:0000313" key="3">
    <source>
        <dbReference type="Proteomes" id="UP000242415"/>
    </source>
</evidence>
<dbReference type="RefSeq" id="WP_091553234.1">
    <property type="nucleotide sequence ID" value="NZ_FNPH01000002.1"/>
</dbReference>
<dbReference type="GO" id="GO:0008610">
    <property type="term" value="P:lipid biosynthetic process"/>
    <property type="evidence" value="ECO:0007669"/>
    <property type="project" value="UniProtKB-ARBA"/>
</dbReference>
<dbReference type="InterPro" id="IPR001242">
    <property type="entry name" value="Condensation_dom"/>
</dbReference>
<dbReference type="PANTHER" id="PTHR45527:SF1">
    <property type="entry name" value="FATTY ACID SYNTHASE"/>
    <property type="match status" value="1"/>
</dbReference>
<dbReference type="GO" id="GO:0009366">
    <property type="term" value="C:enterobactin synthetase complex"/>
    <property type="evidence" value="ECO:0007669"/>
    <property type="project" value="TreeGrafter"/>
</dbReference>
<evidence type="ECO:0000313" key="2">
    <source>
        <dbReference type="EMBL" id="SDY43362.1"/>
    </source>
</evidence>
<organism evidence="2 3">
    <name type="scientific">Micromonospora pattaloongensis</name>
    <dbReference type="NCBI Taxonomy" id="405436"/>
    <lineage>
        <taxon>Bacteria</taxon>
        <taxon>Bacillati</taxon>
        <taxon>Actinomycetota</taxon>
        <taxon>Actinomycetes</taxon>
        <taxon>Micromonosporales</taxon>
        <taxon>Micromonosporaceae</taxon>
        <taxon>Micromonospora</taxon>
    </lineage>
</organism>
<accession>A0A1H3JTX0</accession>
<dbReference type="EMBL" id="FNPH01000002">
    <property type="protein sequence ID" value="SDY43362.1"/>
    <property type="molecule type" value="Genomic_DNA"/>
</dbReference>
<evidence type="ECO:0000259" key="1">
    <source>
        <dbReference type="Pfam" id="PF00668"/>
    </source>
</evidence>
<dbReference type="GO" id="GO:0047527">
    <property type="term" value="F:2,3-dihydroxybenzoate-serine ligase activity"/>
    <property type="evidence" value="ECO:0007669"/>
    <property type="project" value="TreeGrafter"/>
</dbReference>
<sequence length="467" mass="50604">MSNGTARGARLLRRLHEMAAAGPASVVGGLEPAPLTGAQTGLWVIDQLDPGASDYNVPQVYRFRGALDAAALGIALDATIARQAALRTVFDFDGNETVQRFDGPVNPLRIVDLTHLRGAEQDAELRRELDTEATAGFDLAAGPLIRAVLVRLSSAEHVLMLNIHHIVFDGTSAGVMTGDLSAAYRAAVTGRPVDLPPIIETFADYARWHHDWLAGADCRRERDYWLTRLAGRPAPVDLATKPRRRNAAAPGEPVQLWLPDTGDGIGDLAATCHRSGVTRFMVLLSALSVALARRTGCRDLLIATPMVNRPLPYTRHLVGYFVNLVLLRVDLSGEPTYGELLCRARDTVVAGAEHQTFPYSEVVDHLEPDRDDTAPPLAPVTLVLQDAAWDSGGDWPGLDVQFEEQIADGTVTDVTLSVSHQPGQLHVEFSFRGDICDRADIEDLATAFRSAVEEFTAELSRPVPLGD</sequence>
<dbReference type="AlphaFoldDB" id="A0A1H3JTX0"/>
<dbReference type="Proteomes" id="UP000242415">
    <property type="component" value="Unassembled WGS sequence"/>
</dbReference>
<feature type="domain" description="Condensation" evidence="1">
    <location>
        <begin position="33"/>
        <end position="462"/>
    </location>
</feature>
<gene>
    <name evidence="2" type="ORF">SAMN05444365_102248</name>
</gene>
<dbReference type="PANTHER" id="PTHR45527">
    <property type="entry name" value="NONRIBOSOMAL PEPTIDE SYNTHETASE"/>
    <property type="match status" value="1"/>
</dbReference>
<dbReference type="SUPFAM" id="SSF52777">
    <property type="entry name" value="CoA-dependent acyltransferases"/>
    <property type="match status" value="2"/>
</dbReference>
<reference evidence="3" key="1">
    <citation type="submission" date="2016-10" db="EMBL/GenBank/DDBJ databases">
        <authorList>
            <person name="Varghese N."/>
            <person name="Submissions S."/>
        </authorList>
    </citation>
    <scope>NUCLEOTIDE SEQUENCE [LARGE SCALE GENOMIC DNA]</scope>
    <source>
        <strain evidence="3">DSM 45245</strain>
    </source>
</reference>
<protein>
    <submittedName>
        <fullName evidence="2">HxxPF-repeated domain-containing protein</fullName>
    </submittedName>
</protein>